<dbReference type="AlphaFoldDB" id="A0A3D8GKU1"/>
<dbReference type="InterPro" id="IPR015050">
    <property type="entry name" value="BofC_C"/>
</dbReference>
<evidence type="ECO:0000313" key="4">
    <source>
        <dbReference type="Proteomes" id="UP000257144"/>
    </source>
</evidence>
<dbReference type="Pfam" id="PF08977">
    <property type="entry name" value="BOFC_N"/>
    <property type="match status" value="1"/>
</dbReference>
<dbReference type="Gene3D" id="3.30.70.1740">
    <property type="entry name" value="Bypass-of-forespore C, C-terminal domain"/>
    <property type="match status" value="1"/>
</dbReference>
<gene>
    <name evidence="3" type="ORF">DRW41_20025</name>
</gene>
<dbReference type="EMBL" id="QNQT01000014">
    <property type="protein sequence ID" value="RDU35070.1"/>
    <property type="molecule type" value="Genomic_DNA"/>
</dbReference>
<dbReference type="OrthoDB" id="2678751at2"/>
<dbReference type="InterPro" id="IPR038118">
    <property type="entry name" value="BOFC_N_sf"/>
</dbReference>
<sequence>MKRKSALAAAVFFIVLFGGLICPESITFAADGMPNKHAVGRQEPLRLKVTLEKVYVDMEISQEQLIETASSWEEFWTKYEGWTAIDIGSDSVVLRRQVEDISPLLKANGYFGLNGEGVLAIFNGKPPYSQIIQSFFQIDVGKLESRKQAELRKGIPIKTKDRYVEVLESFKPYSTSETRHE</sequence>
<dbReference type="RefSeq" id="WP_115453809.1">
    <property type="nucleotide sequence ID" value="NZ_QNQT01000014.1"/>
</dbReference>
<accession>A0A3D8GKU1</accession>
<keyword evidence="4" id="KW-1185">Reference proteome</keyword>
<dbReference type="Pfam" id="PF08955">
    <property type="entry name" value="BofC_C"/>
    <property type="match status" value="1"/>
</dbReference>
<comment type="caution">
    <text evidence="3">The sequence shown here is derived from an EMBL/GenBank/DDBJ whole genome shotgun (WGS) entry which is preliminary data.</text>
</comment>
<evidence type="ECO:0000259" key="1">
    <source>
        <dbReference type="Pfam" id="PF08955"/>
    </source>
</evidence>
<feature type="domain" description="Bypass of forespore C C-terminal" evidence="1">
    <location>
        <begin position="99"/>
        <end position="171"/>
    </location>
</feature>
<dbReference type="Proteomes" id="UP000257144">
    <property type="component" value="Unassembled WGS sequence"/>
</dbReference>
<protein>
    <submittedName>
        <fullName evidence="3">Regulator</fullName>
    </submittedName>
</protein>
<dbReference type="InterPro" id="IPR038117">
    <property type="entry name" value="BofC_C_sf"/>
</dbReference>
<dbReference type="Gene3D" id="3.10.20.420">
    <property type="entry name" value="Bypass-of-forespore C, N-terminal domain"/>
    <property type="match status" value="1"/>
</dbReference>
<dbReference type="InterPro" id="IPR015071">
    <property type="entry name" value="BOFC_N"/>
</dbReference>
<proteinExistence type="predicted"/>
<evidence type="ECO:0000259" key="2">
    <source>
        <dbReference type="Pfam" id="PF08977"/>
    </source>
</evidence>
<organism evidence="3 4">
    <name type="scientific">Neobacillus piezotolerans</name>
    <dbReference type="NCBI Taxonomy" id="2259171"/>
    <lineage>
        <taxon>Bacteria</taxon>
        <taxon>Bacillati</taxon>
        <taxon>Bacillota</taxon>
        <taxon>Bacilli</taxon>
        <taxon>Bacillales</taxon>
        <taxon>Bacillaceae</taxon>
        <taxon>Neobacillus</taxon>
    </lineage>
</organism>
<evidence type="ECO:0000313" key="3">
    <source>
        <dbReference type="EMBL" id="RDU35070.1"/>
    </source>
</evidence>
<feature type="domain" description="Bypass-of-forespore C N-terminal" evidence="2">
    <location>
        <begin position="48"/>
        <end position="97"/>
    </location>
</feature>
<name>A0A3D8GKU1_9BACI</name>
<reference evidence="3 4" key="1">
    <citation type="submission" date="2018-07" db="EMBL/GenBank/DDBJ databases">
        <title>Bacillus sp. YLB-04 draft genome sequence.</title>
        <authorList>
            <person name="Yu L."/>
            <person name="Tang X."/>
        </authorList>
    </citation>
    <scope>NUCLEOTIDE SEQUENCE [LARGE SCALE GENOMIC DNA]</scope>
    <source>
        <strain evidence="3 4">YLB-04</strain>
    </source>
</reference>